<evidence type="ECO:0000313" key="2">
    <source>
        <dbReference type="EMBL" id="NKE73302.1"/>
    </source>
</evidence>
<evidence type="ECO:0008006" key="4">
    <source>
        <dbReference type="Google" id="ProtNLM"/>
    </source>
</evidence>
<dbReference type="EMBL" id="VTOW01000005">
    <property type="protein sequence ID" value="NKE73302.1"/>
    <property type="molecule type" value="Genomic_DNA"/>
</dbReference>
<accession>A0A7X6DTW2</accession>
<proteinExistence type="predicted"/>
<name>A0A7X6DTW2_9BACT</name>
<evidence type="ECO:0000313" key="3">
    <source>
        <dbReference type="Proteomes" id="UP000534783"/>
    </source>
</evidence>
<gene>
    <name evidence="2" type="ORF">MNODULE_21315</name>
</gene>
<feature type="signal peptide" evidence="1">
    <location>
        <begin position="1"/>
        <end position="20"/>
    </location>
</feature>
<protein>
    <recommendedName>
        <fullName evidence="4">Outer membrane protein beta-barrel domain-containing protein</fullName>
    </recommendedName>
</protein>
<dbReference type="Proteomes" id="UP000534783">
    <property type="component" value="Unassembled WGS sequence"/>
</dbReference>
<sequence length="276" mass="30200">MKRIGRLLSLLILFSGVSFAESAEPMLDLGAGGGYDDNLNNASGDQKEGAAFASTWVLLGVSKKVFEKGSLYLDGGYEGSYFADFSDLTVSALTAKAGFLYSITDTTLIHLSPRGGVRYYGDSDRDATVYGALISVRDRISPAFSARAAYRYTRNDAEESVFSYDSHRLGVSGEIKVRSDSYLTFGYAANFSQSPFYQTATAPTSPGGKGKRPSDTFGTNQVVLKTDTTAHILSVDWDQDLYRRIYLRLGYAYSFVVSDLENYTDNFISGGIGYRF</sequence>
<organism evidence="2 3">
    <name type="scientific">Candidatus Manganitrophus noduliformans</name>
    <dbReference type="NCBI Taxonomy" id="2606439"/>
    <lineage>
        <taxon>Bacteria</taxon>
        <taxon>Pseudomonadati</taxon>
        <taxon>Nitrospirota</taxon>
        <taxon>Nitrospiria</taxon>
        <taxon>Candidatus Troglogloeales</taxon>
        <taxon>Candidatus Manganitrophaceae</taxon>
        <taxon>Candidatus Manganitrophus</taxon>
    </lineage>
</organism>
<evidence type="ECO:0000256" key="1">
    <source>
        <dbReference type="SAM" id="SignalP"/>
    </source>
</evidence>
<dbReference type="RefSeq" id="WP_168063227.1">
    <property type="nucleotide sequence ID" value="NZ_VTOW01000005.1"/>
</dbReference>
<comment type="caution">
    <text evidence="2">The sequence shown here is derived from an EMBL/GenBank/DDBJ whole genome shotgun (WGS) entry which is preliminary data.</text>
</comment>
<keyword evidence="3" id="KW-1185">Reference proteome</keyword>
<reference evidence="2 3" key="1">
    <citation type="journal article" date="2020" name="Nature">
        <title>Bacterial chemolithoautotrophy via manganese oxidation.</title>
        <authorList>
            <person name="Yu H."/>
            <person name="Leadbetter J.R."/>
        </authorList>
    </citation>
    <scope>NUCLEOTIDE SEQUENCE [LARGE SCALE GENOMIC DNA]</scope>
    <source>
        <strain evidence="2 3">Mn-1</strain>
    </source>
</reference>
<feature type="chain" id="PRO_5030754258" description="Outer membrane protein beta-barrel domain-containing protein" evidence="1">
    <location>
        <begin position="21"/>
        <end position="276"/>
    </location>
</feature>
<dbReference type="AlphaFoldDB" id="A0A7X6DTW2"/>
<keyword evidence="1" id="KW-0732">Signal</keyword>